<accession>A0A183JXD7</accession>
<keyword evidence="1" id="KW-0175">Coiled coil</keyword>
<evidence type="ECO:0000313" key="5">
    <source>
        <dbReference type="WBParaSite" id="SCUD_0000738401-mRNA-1"/>
    </source>
</evidence>
<evidence type="ECO:0000313" key="4">
    <source>
        <dbReference type="Proteomes" id="UP000279833"/>
    </source>
</evidence>
<sequence length="178" mass="20501">MHEGWDTVRVPKPNLQLLSLKSIKSEENSNNNNGSTEENGDHHDSSPYPVVFHGNSTHDELYEYELLNQASNEMKEELRKELEQFQKILDELTRKLRSIPNSANTYMMNILFMNEDIDPRPIVLELKHEVTKLKEALDTLVNKINAIPPSSIATKYNHNGLLSSICIILIVYYHLQKS</sequence>
<evidence type="ECO:0000256" key="2">
    <source>
        <dbReference type="SAM" id="MobiDB-lite"/>
    </source>
</evidence>
<keyword evidence="4" id="KW-1185">Reference proteome</keyword>
<dbReference type="EMBL" id="UZAK01032328">
    <property type="protein sequence ID" value="VDP26017.1"/>
    <property type="molecule type" value="Genomic_DNA"/>
</dbReference>
<dbReference type="Proteomes" id="UP000279833">
    <property type="component" value="Unassembled WGS sequence"/>
</dbReference>
<gene>
    <name evidence="3" type="ORF">SCUD_LOCUS7384</name>
</gene>
<dbReference type="AlphaFoldDB" id="A0A183JXD7"/>
<proteinExistence type="predicted"/>
<feature type="compositionally biased region" description="Low complexity" evidence="2">
    <location>
        <begin position="16"/>
        <end position="37"/>
    </location>
</feature>
<feature type="region of interest" description="Disordered" evidence="2">
    <location>
        <begin position="16"/>
        <end position="49"/>
    </location>
</feature>
<feature type="coiled-coil region" evidence="1">
    <location>
        <begin position="64"/>
        <end position="95"/>
    </location>
</feature>
<organism evidence="5">
    <name type="scientific">Schistosoma curassoni</name>
    <dbReference type="NCBI Taxonomy" id="6186"/>
    <lineage>
        <taxon>Eukaryota</taxon>
        <taxon>Metazoa</taxon>
        <taxon>Spiralia</taxon>
        <taxon>Lophotrochozoa</taxon>
        <taxon>Platyhelminthes</taxon>
        <taxon>Trematoda</taxon>
        <taxon>Digenea</taxon>
        <taxon>Strigeidida</taxon>
        <taxon>Schistosomatoidea</taxon>
        <taxon>Schistosomatidae</taxon>
        <taxon>Schistosoma</taxon>
    </lineage>
</organism>
<evidence type="ECO:0000313" key="3">
    <source>
        <dbReference type="EMBL" id="VDP26017.1"/>
    </source>
</evidence>
<dbReference type="WBParaSite" id="SCUD_0000738401-mRNA-1">
    <property type="protein sequence ID" value="SCUD_0000738401-mRNA-1"/>
    <property type="gene ID" value="SCUD_0000738401"/>
</dbReference>
<reference evidence="3 4" key="2">
    <citation type="submission" date="2018-11" db="EMBL/GenBank/DDBJ databases">
        <authorList>
            <consortium name="Pathogen Informatics"/>
        </authorList>
    </citation>
    <scope>NUCLEOTIDE SEQUENCE [LARGE SCALE GENOMIC DNA]</scope>
    <source>
        <strain evidence="3">Dakar</strain>
        <strain evidence="4">Dakar, Senegal</strain>
    </source>
</reference>
<name>A0A183JXD7_9TREM</name>
<protein>
    <submittedName>
        <fullName evidence="5">Mediator of RNA polymerase II transcription subunit 7</fullName>
    </submittedName>
</protein>
<evidence type="ECO:0000256" key="1">
    <source>
        <dbReference type="SAM" id="Coils"/>
    </source>
</evidence>
<reference evidence="5" key="1">
    <citation type="submission" date="2016-06" db="UniProtKB">
        <authorList>
            <consortium name="WormBaseParasite"/>
        </authorList>
    </citation>
    <scope>IDENTIFICATION</scope>
</reference>